<dbReference type="RefSeq" id="WP_136358238.1">
    <property type="nucleotide sequence ID" value="NZ_CP046266.1"/>
</dbReference>
<dbReference type="Gene3D" id="3.30.470.10">
    <property type="match status" value="1"/>
</dbReference>
<dbReference type="InterPro" id="IPR001544">
    <property type="entry name" value="Aminotrans_IV"/>
</dbReference>
<evidence type="ECO:0000256" key="3">
    <source>
        <dbReference type="ARBA" id="ARBA00011738"/>
    </source>
</evidence>
<dbReference type="AlphaFoldDB" id="A0A4V3WEI5"/>
<dbReference type="OrthoDB" id="9805628at2"/>
<dbReference type="SUPFAM" id="SSF56752">
    <property type="entry name" value="D-aminoacid aminotransferase-like PLP-dependent enzymes"/>
    <property type="match status" value="1"/>
</dbReference>
<dbReference type="InterPro" id="IPR043132">
    <property type="entry name" value="BCAT-like_C"/>
</dbReference>
<evidence type="ECO:0000256" key="5">
    <source>
        <dbReference type="RuleBase" id="RU004106"/>
    </source>
</evidence>
<dbReference type="InterPro" id="IPR050571">
    <property type="entry name" value="Class-IV_PLP-Dep_Aminotrnsfr"/>
</dbReference>
<protein>
    <submittedName>
        <fullName evidence="7">Aminodeoxychorismate lyase</fullName>
        <ecNumber evidence="7">4.1.3.38</ecNumber>
    </submittedName>
</protein>
<dbReference type="PROSITE" id="PS00770">
    <property type="entry name" value="AA_TRANSFER_CLASS_4"/>
    <property type="match status" value="1"/>
</dbReference>
<gene>
    <name evidence="7" type="primary">pabC</name>
    <name evidence="7" type="ORF">E6W99_22970</name>
</gene>
<dbReference type="PANTHER" id="PTHR42743">
    <property type="entry name" value="AMINO-ACID AMINOTRANSFERASE"/>
    <property type="match status" value="1"/>
</dbReference>
<keyword evidence="8" id="KW-1185">Reference proteome</keyword>
<comment type="cofactor">
    <cofactor evidence="1 6">
        <name>pyridoxal 5'-phosphate</name>
        <dbReference type="ChEBI" id="CHEBI:597326"/>
    </cofactor>
</comment>
<dbReference type="EMBL" id="SSNT01000024">
    <property type="protein sequence ID" value="THF75828.1"/>
    <property type="molecule type" value="Genomic_DNA"/>
</dbReference>
<dbReference type="CDD" id="cd00449">
    <property type="entry name" value="PLPDE_IV"/>
    <property type="match status" value="1"/>
</dbReference>
<reference evidence="7 8" key="1">
    <citation type="submission" date="2019-04" db="EMBL/GenBank/DDBJ databases">
        <title>Bacillus sediminilitoris sp. nov., isolated from a tidal flat sediment on the East China Sea.</title>
        <authorList>
            <person name="Wei Y."/>
            <person name="Mao H."/>
            <person name="Fang J."/>
        </authorList>
    </citation>
    <scope>NUCLEOTIDE SEQUENCE [LARGE SCALE GENOMIC DNA]</scope>
    <source>
        <strain evidence="7 8">DSL-17</strain>
    </source>
</reference>
<evidence type="ECO:0000256" key="4">
    <source>
        <dbReference type="ARBA" id="ARBA00022898"/>
    </source>
</evidence>
<dbReference type="InterPro" id="IPR018300">
    <property type="entry name" value="Aminotrans_IV_CS"/>
</dbReference>
<comment type="similarity">
    <text evidence="2 5">Belongs to the class-IV pyridoxal-phosphate-dependent aminotransferase family.</text>
</comment>
<evidence type="ECO:0000256" key="1">
    <source>
        <dbReference type="ARBA" id="ARBA00001933"/>
    </source>
</evidence>
<dbReference type="GO" id="GO:0005829">
    <property type="term" value="C:cytosol"/>
    <property type="evidence" value="ECO:0007669"/>
    <property type="project" value="TreeGrafter"/>
</dbReference>
<dbReference type="Gene3D" id="3.20.10.10">
    <property type="entry name" value="D-amino Acid Aminotransferase, subunit A, domain 2"/>
    <property type="match status" value="1"/>
</dbReference>
<dbReference type="GO" id="GO:0008652">
    <property type="term" value="P:amino acid biosynthetic process"/>
    <property type="evidence" value="ECO:0007669"/>
    <property type="project" value="UniProtKB-ARBA"/>
</dbReference>
<proteinExistence type="inferred from homology"/>
<organism evidence="7 8">
    <name type="scientific">Metabacillus sediminilitoris</name>
    <dbReference type="NCBI Taxonomy" id="2567941"/>
    <lineage>
        <taxon>Bacteria</taxon>
        <taxon>Bacillati</taxon>
        <taxon>Bacillota</taxon>
        <taxon>Bacilli</taxon>
        <taxon>Bacillales</taxon>
        <taxon>Bacillaceae</taxon>
        <taxon>Metabacillus</taxon>
    </lineage>
</organism>
<evidence type="ECO:0000313" key="7">
    <source>
        <dbReference type="EMBL" id="THF75828.1"/>
    </source>
</evidence>
<keyword evidence="4 6" id="KW-0663">Pyridoxal phosphate</keyword>
<evidence type="ECO:0000313" key="8">
    <source>
        <dbReference type="Proteomes" id="UP000310334"/>
    </source>
</evidence>
<dbReference type="NCBIfam" id="NF005800">
    <property type="entry name" value="PRK07650.1"/>
    <property type="match status" value="1"/>
</dbReference>
<dbReference type="FunFam" id="3.20.10.10:FF:000002">
    <property type="entry name" value="D-alanine aminotransferase"/>
    <property type="match status" value="1"/>
</dbReference>
<comment type="caution">
    <text evidence="7">The sequence shown here is derived from an EMBL/GenBank/DDBJ whole genome shotgun (WGS) entry which is preliminary data.</text>
</comment>
<accession>A0A4V3WEI5</accession>
<dbReference type="PANTHER" id="PTHR42743:SF11">
    <property type="entry name" value="AMINODEOXYCHORISMATE LYASE"/>
    <property type="match status" value="1"/>
</dbReference>
<dbReference type="EC" id="4.1.3.38" evidence="7"/>
<name>A0A4V3WEI5_9BACI</name>
<dbReference type="GO" id="GO:0046394">
    <property type="term" value="P:carboxylic acid biosynthetic process"/>
    <property type="evidence" value="ECO:0007669"/>
    <property type="project" value="UniProtKB-ARBA"/>
</dbReference>
<dbReference type="InterPro" id="IPR043131">
    <property type="entry name" value="BCAT-like_N"/>
</dbReference>
<keyword evidence="7" id="KW-0456">Lyase</keyword>
<dbReference type="Proteomes" id="UP000310334">
    <property type="component" value="Unassembled WGS sequence"/>
</dbReference>
<evidence type="ECO:0000256" key="2">
    <source>
        <dbReference type="ARBA" id="ARBA00009320"/>
    </source>
</evidence>
<dbReference type="InterPro" id="IPR036038">
    <property type="entry name" value="Aminotransferase-like"/>
</dbReference>
<dbReference type="GO" id="GO:0008696">
    <property type="term" value="F:4-amino-4-deoxychorismate lyase activity"/>
    <property type="evidence" value="ECO:0007669"/>
    <property type="project" value="UniProtKB-EC"/>
</dbReference>
<evidence type="ECO:0000256" key="6">
    <source>
        <dbReference type="RuleBase" id="RU004516"/>
    </source>
</evidence>
<dbReference type="Pfam" id="PF01063">
    <property type="entry name" value="Aminotran_4"/>
    <property type="match status" value="1"/>
</dbReference>
<comment type="subunit">
    <text evidence="3">Homodimer.</text>
</comment>
<sequence>MYIYHNSQFIKDTEAAISPFDHGFLYGVGAFETFRVYKGFPFLLHDHLRRLQYAIDELEISYTIDVNEVSEMIQRLLRLNHLEDEDVTVRLNISAGIGEVGRLLQPYDHPTVLCFLRKAPILGNVEKNAAVLQIRRNTPEGAVRLKSHHYLNNILGKRELRNSPDVEGIFLSEQGYVAEGIVSNIFWVKDNIVYTPSVETGILNGITRQFVIRSLEALGILCKEGFYTQEELLSATEAMVTNSSQEIVPLKRINDQVFQGSDGIVIQKLTELFERYRTKLLSIDEL</sequence>